<feature type="transmembrane region" description="Helical" evidence="1">
    <location>
        <begin position="6"/>
        <end position="22"/>
    </location>
</feature>
<reference evidence="2 3" key="1">
    <citation type="journal article" date="2010" name="Stand. Genomic Sci.">
        <title>Complete genome sequence of Methanothermus fervidus type strain (V24S).</title>
        <authorList>
            <person name="Anderson I."/>
            <person name="Djao O.D."/>
            <person name="Misra M."/>
            <person name="Chertkov O."/>
            <person name="Nolan M."/>
            <person name="Lucas S."/>
            <person name="Lapidus A."/>
            <person name="Del Rio T.G."/>
            <person name="Tice H."/>
            <person name="Cheng J.F."/>
            <person name="Tapia R."/>
            <person name="Han C."/>
            <person name="Goodwin L."/>
            <person name="Pitluck S."/>
            <person name="Liolios K."/>
            <person name="Ivanova N."/>
            <person name="Mavromatis K."/>
            <person name="Mikhailova N."/>
            <person name="Pati A."/>
            <person name="Brambilla E."/>
            <person name="Chen A."/>
            <person name="Palaniappan K."/>
            <person name="Land M."/>
            <person name="Hauser L."/>
            <person name="Chang Y.J."/>
            <person name="Jeffries C.D."/>
            <person name="Sikorski J."/>
            <person name="Spring S."/>
            <person name="Rohde M."/>
            <person name="Eichinger K."/>
            <person name="Huber H."/>
            <person name="Wirth R."/>
            <person name="Goker M."/>
            <person name="Detter J.C."/>
            <person name="Woyke T."/>
            <person name="Bristow J."/>
            <person name="Eisen J.A."/>
            <person name="Markowitz V."/>
            <person name="Hugenholtz P."/>
            <person name="Klenk H.P."/>
            <person name="Kyrpides N.C."/>
        </authorList>
    </citation>
    <scope>NUCLEOTIDE SEQUENCE [LARGE SCALE GENOMIC DNA]</scope>
    <source>
        <strain evidence="3">ATCC 43054 / DSM 2088 / JCM 10308 / V24 S</strain>
    </source>
</reference>
<evidence type="ECO:0000313" key="3">
    <source>
        <dbReference type="Proteomes" id="UP000002315"/>
    </source>
</evidence>
<dbReference type="HOGENOM" id="CLU_134280_4_0_2"/>
<keyword evidence="1" id="KW-0472">Membrane</keyword>
<protein>
    <recommendedName>
        <fullName evidence="4">DUF2304 domain-containing protein</fullName>
    </recommendedName>
</protein>
<proteinExistence type="predicted"/>
<dbReference type="AlphaFoldDB" id="E3GXG8"/>
<dbReference type="STRING" id="523846.Mfer_0197"/>
<organism evidence="2 3">
    <name type="scientific">Methanothermus fervidus (strain ATCC 43054 / DSM 2088 / JCM 10308 / V24 S)</name>
    <dbReference type="NCBI Taxonomy" id="523846"/>
    <lineage>
        <taxon>Archaea</taxon>
        <taxon>Methanobacteriati</taxon>
        <taxon>Methanobacteriota</taxon>
        <taxon>Methanomada group</taxon>
        <taxon>Methanobacteria</taxon>
        <taxon>Methanobacteriales</taxon>
        <taxon>Methanothermaceae</taxon>
        <taxon>Methanothermus</taxon>
    </lineage>
</organism>
<dbReference type="KEGG" id="mfv:Mfer_0197"/>
<feature type="transmembrane region" description="Helical" evidence="1">
    <location>
        <begin position="31"/>
        <end position="51"/>
    </location>
</feature>
<keyword evidence="3" id="KW-1185">Reference proteome</keyword>
<accession>E3GXG8</accession>
<evidence type="ECO:0000256" key="1">
    <source>
        <dbReference type="SAM" id="Phobius"/>
    </source>
</evidence>
<feature type="transmembrane region" description="Helical" evidence="1">
    <location>
        <begin position="57"/>
        <end position="80"/>
    </location>
</feature>
<keyword evidence="1" id="KW-1133">Transmembrane helix</keyword>
<evidence type="ECO:0008006" key="4">
    <source>
        <dbReference type="Google" id="ProtNLM"/>
    </source>
</evidence>
<gene>
    <name evidence="2" type="ordered locus">Mfer_0197</name>
</gene>
<name>E3GXG8_METFV</name>
<dbReference type="InterPro" id="IPR019277">
    <property type="entry name" value="DUF2304"/>
</dbReference>
<evidence type="ECO:0000313" key="2">
    <source>
        <dbReference type="EMBL" id="ADP77000.1"/>
    </source>
</evidence>
<dbReference type="Proteomes" id="UP000002315">
    <property type="component" value="Chromosome"/>
</dbReference>
<keyword evidence="1" id="KW-0812">Transmembrane</keyword>
<sequence length="113" mass="13120">MIYVIAFFIAIIGIIITIKKFREGKISSPPFIFWIFVWSFLLLVSIFPKFTTILAKIFGIGRGLDIIIIIAILGCYYLLFKIYLMIEDLKTEISEIIHKLALNEGEDEDRDRD</sequence>
<dbReference type="EMBL" id="CP002278">
    <property type="protein sequence ID" value="ADP77000.1"/>
    <property type="molecule type" value="Genomic_DNA"/>
</dbReference>
<dbReference type="Pfam" id="PF10066">
    <property type="entry name" value="DUF2304"/>
    <property type="match status" value="1"/>
</dbReference>